<dbReference type="PANTHER" id="PTHR40375">
    <property type="entry name" value="SPORULATION-SPECIFIC PROTEIN 22"/>
    <property type="match status" value="1"/>
</dbReference>
<protein>
    <recommendedName>
        <fullName evidence="4">Protein ZIP4 homolog</fullName>
    </recommendedName>
</protein>
<dbReference type="VEuPathDB" id="FungiDB:TREMEDRAFT_73414"/>
<evidence type="ECO:0000313" key="3">
    <source>
        <dbReference type="Proteomes" id="UP000289152"/>
    </source>
</evidence>
<organism evidence="2 3">
    <name type="scientific">Tremella mesenterica</name>
    <name type="common">Jelly fungus</name>
    <dbReference type="NCBI Taxonomy" id="5217"/>
    <lineage>
        <taxon>Eukaryota</taxon>
        <taxon>Fungi</taxon>
        <taxon>Dikarya</taxon>
        <taxon>Basidiomycota</taxon>
        <taxon>Agaricomycotina</taxon>
        <taxon>Tremellomycetes</taxon>
        <taxon>Tremellales</taxon>
        <taxon>Tremellaceae</taxon>
        <taxon>Tremella</taxon>
    </lineage>
</organism>
<keyword evidence="1" id="KW-0469">Meiosis</keyword>
<evidence type="ECO:0000313" key="2">
    <source>
        <dbReference type="EMBL" id="RXK39419.1"/>
    </source>
</evidence>
<evidence type="ECO:0000256" key="1">
    <source>
        <dbReference type="ARBA" id="ARBA00023254"/>
    </source>
</evidence>
<dbReference type="GO" id="GO:0051321">
    <property type="term" value="P:meiotic cell cycle"/>
    <property type="evidence" value="ECO:0007669"/>
    <property type="project" value="UniProtKB-KW"/>
</dbReference>
<dbReference type="InterPro" id="IPR039057">
    <property type="entry name" value="Spo22/ZIP4"/>
</dbReference>
<dbReference type="AlphaFoldDB" id="A0A4Q1BNH7"/>
<dbReference type="OrthoDB" id="65716at2759"/>
<dbReference type="Proteomes" id="UP000289152">
    <property type="component" value="Unassembled WGS sequence"/>
</dbReference>
<reference evidence="2 3" key="1">
    <citation type="submission" date="2016-06" db="EMBL/GenBank/DDBJ databases">
        <title>Evolution of pathogenesis and genome organization in the Tremellales.</title>
        <authorList>
            <person name="Cuomo C."/>
            <person name="Litvintseva A."/>
            <person name="Heitman J."/>
            <person name="Chen Y."/>
            <person name="Sun S."/>
            <person name="Springer D."/>
            <person name="Dromer F."/>
            <person name="Young S."/>
            <person name="Zeng Q."/>
            <person name="Chapman S."/>
            <person name="Gujja S."/>
            <person name="Saif S."/>
            <person name="Birren B."/>
        </authorList>
    </citation>
    <scope>NUCLEOTIDE SEQUENCE [LARGE SCALE GENOMIC DNA]</scope>
    <source>
        <strain evidence="2 3">ATCC 28783</strain>
    </source>
</reference>
<comment type="caution">
    <text evidence="2">The sequence shown here is derived from an EMBL/GenBank/DDBJ whole genome shotgun (WGS) entry which is preliminary data.</text>
</comment>
<dbReference type="Pfam" id="PF08631">
    <property type="entry name" value="SPO22"/>
    <property type="match status" value="1"/>
</dbReference>
<gene>
    <name evidence="2" type="ORF">M231_03252</name>
</gene>
<dbReference type="EMBL" id="SDIL01000031">
    <property type="protein sequence ID" value="RXK39419.1"/>
    <property type="molecule type" value="Genomic_DNA"/>
</dbReference>
<name>A0A4Q1BNH7_TREME</name>
<keyword evidence="3" id="KW-1185">Reference proteome</keyword>
<sequence length="552" mass="60924">MYYSQRSLPPSYQVQTQSNDLRLVLGGLMESTLWTQEGVAEIIHEINSLATYPDLPIRAFQEFLLLALSLPEAHDCVVTVMLAILMYAKGISETRALVALKMVEEALDALASGGDYTIESKTEVAAYSTLLWSLGDKLAAQRAQSQSAAAWFQLAAHPALTQLELDGSARCWRKAALCYIRAGDNSSARALLERCSPAEASTQYLSFLVALQQGDDTTAIQAVKSIVSCPDLDGRQVVLMASAEDPGAHNVAKHYCTTSALLMVDYRRLMSDKVDATFCLQMAQVMYACFCGKVFLYRDMSPGSSKAELLEQLLAYLPHCHASIADLNSEPTTADVKREMMKMLDITSVELFCEAQDWDGLRMIVETIIAKQKKEQTDMEEVRSTSTLEAIQDVLAGYPACPTRLTFSVLEAILETFVIALDSDVAPFSRWTRSGLTVLLNRGEKGDDKKAAEVVMKALKVMSSSIGVDSYPEDEKEWLFAQVWNKGLDFHGKGQIALAKWWTDMGLALAKHVPLEEGRMEQKADGSLGTFKEYQQGFGSVSRSLISYDPVR</sequence>
<accession>A0A4Q1BNH7</accession>
<dbReference type="PANTHER" id="PTHR40375:SF2">
    <property type="entry name" value="SPORULATION-SPECIFIC PROTEIN 22"/>
    <property type="match status" value="1"/>
</dbReference>
<dbReference type="GO" id="GO:0090173">
    <property type="term" value="P:regulation of synaptonemal complex assembly"/>
    <property type="evidence" value="ECO:0007669"/>
    <property type="project" value="InterPro"/>
</dbReference>
<proteinExistence type="predicted"/>
<dbReference type="InParanoid" id="A0A4Q1BNH7"/>
<evidence type="ECO:0008006" key="4">
    <source>
        <dbReference type="Google" id="ProtNLM"/>
    </source>
</evidence>
<dbReference type="InterPro" id="IPR013940">
    <property type="entry name" value="Spo22/ZIP4/TEX11"/>
</dbReference>